<organism evidence="1 2">
    <name type="scientific">Leptospira inadai serovar Lyme</name>
    <dbReference type="NCBI Taxonomy" id="293084"/>
    <lineage>
        <taxon>Bacteria</taxon>
        <taxon>Pseudomonadati</taxon>
        <taxon>Spirochaetota</taxon>
        <taxon>Spirochaetia</taxon>
        <taxon>Leptospirales</taxon>
        <taxon>Leptospiraceae</taxon>
        <taxon>Leptospira</taxon>
    </lineage>
</organism>
<reference evidence="1" key="1">
    <citation type="submission" date="2018-01" db="EMBL/GenBank/DDBJ databases">
        <title>Genomic characterization of Leptospira inadai serogroup Lyme isolated from captured rat in Brazil and comparative analysis with human reference strain.</title>
        <authorList>
            <person name="Moreno L.Z."/>
            <person name="Loureiro A.P."/>
            <person name="Miraglia F."/>
            <person name="Kremer F.S."/>
            <person name="Eslabao M.R."/>
            <person name="Dellagostin O.A."/>
            <person name="Lilenbaum W."/>
            <person name="Moreno A.M."/>
        </authorList>
    </citation>
    <scope>NUCLEOTIDE SEQUENCE [LARGE SCALE GENOMIC DNA]</scope>
    <source>
        <strain evidence="1">M34/99</strain>
    </source>
</reference>
<evidence type="ECO:0000313" key="2">
    <source>
        <dbReference type="Proteomes" id="UP000094669"/>
    </source>
</evidence>
<gene>
    <name evidence="1" type="ORF">BES34_015405</name>
</gene>
<comment type="caution">
    <text evidence="1">The sequence shown here is derived from an EMBL/GenBank/DDBJ whole genome shotgun (WGS) entry which is preliminary data.</text>
</comment>
<protein>
    <submittedName>
        <fullName evidence="1">Uncharacterized protein</fullName>
    </submittedName>
</protein>
<keyword evidence="2" id="KW-1185">Reference proteome</keyword>
<proteinExistence type="predicted"/>
<sequence length="60" mass="6945">MRNFVGIVILKRFRGIFIGRGDSRLGNSRETWQSPSKEKIILTVIRIQTTFLLVYLSDGF</sequence>
<dbReference type="EMBL" id="MCRM02000018">
    <property type="protein sequence ID" value="PNV74082.1"/>
    <property type="molecule type" value="Genomic_DNA"/>
</dbReference>
<accession>A0ABX4YFP2</accession>
<dbReference type="Proteomes" id="UP000094669">
    <property type="component" value="Unassembled WGS sequence"/>
</dbReference>
<name>A0ABX4YFP2_9LEPT</name>
<evidence type="ECO:0000313" key="1">
    <source>
        <dbReference type="EMBL" id="PNV74082.1"/>
    </source>
</evidence>